<comment type="caution">
    <text evidence="1">The sequence shown here is derived from an EMBL/GenBank/DDBJ whole genome shotgun (WGS) entry which is preliminary data.</text>
</comment>
<reference evidence="1" key="1">
    <citation type="submission" date="2022-10" db="EMBL/GenBank/DDBJ databases">
        <title>Tapping the CABI collections for fungal endophytes: first genome assemblies for Collariella, Neodidymelliopsis, Ascochyta clinopodiicola, Didymella pomorum, Didymosphaeria variabile, Neocosmospora piperis and Neocucurbitaria cava.</title>
        <authorList>
            <person name="Hill R."/>
        </authorList>
    </citation>
    <scope>NUCLEOTIDE SEQUENCE</scope>
    <source>
        <strain evidence="1">IMI 356814</strain>
    </source>
</reference>
<dbReference type="Proteomes" id="UP001140560">
    <property type="component" value="Unassembled WGS sequence"/>
</dbReference>
<dbReference type="SUPFAM" id="SSF52540">
    <property type="entry name" value="P-loop containing nucleoside triphosphate hydrolases"/>
    <property type="match status" value="1"/>
</dbReference>
<dbReference type="EMBL" id="JAPEUY010000009">
    <property type="protein sequence ID" value="KAJ4369823.1"/>
    <property type="molecule type" value="Genomic_DNA"/>
</dbReference>
<protein>
    <submittedName>
        <fullName evidence="1">Guanine nucleotide-binding protein alpha-2 subunit</fullName>
    </submittedName>
</protein>
<organism evidence="1 2">
    <name type="scientific">Neocucurbitaria cava</name>
    <dbReference type="NCBI Taxonomy" id="798079"/>
    <lineage>
        <taxon>Eukaryota</taxon>
        <taxon>Fungi</taxon>
        <taxon>Dikarya</taxon>
        <taxon>Ascomycota</taxon>
        <taxon>Pezizomycotina</taxon>
        <taxon>Dothideomycetes</taxon>
        <taxon>Pleosporomycetidae</taxon>
        <taxon>Pleosporales</taxon>
        <taxon>Pleosporineae</taxon>
        <taxon>Cucurbitariaceae</taxon>
        <taxon>Neocucurbitaria</taxon>
    </lineage>
</organism>
<evidence type="ECO:0000313" key="2">
    <source>
        <dbReference type="Proteomes" id="UP001140560"/>
    </source>
</evidence>
<name>A0A9W8Y730_9PLEO</name>
<keyword evidence="2" id="KW-1185">Reference proteome</keyword>
<dbReference type="InterPro" id="IPR027417">
    <property type="entry name" value="P-loop_NTPase"/>
</dbReference>
<dbReference type="AlphaFoldDB" id="A0A9W8Y730"/>
<dbReference type="OrthoDB" id="5817230at2759"/>
<sequence length="444" mass="49903">MADPITIIGCVGAICNIIDATGKAISTLNGLRNRWATADITLLTLATQLMALRAALSKIQALMEDSYASVLHYQLIMDLEQSVECCKLLISALGKILSDLDACGDRPLDFAHRLKVAFGHNKVDDIEKLLQHQTSALTLLLTALSCTTLFEQKRSIKKLHSSRGIKRAKYDSASLTGLRDSSSFASKWSDTLSKFSLEFEFDPVIFSSDVYQRAFRKSLKQAWTQQPRPSVPKPLSACKILLLGDDETGKDELVNQIHKTRLLQCTEEEISTCRLPRLKACLEHTKLLIRTMDQQAGHFDSTRYMQEDLAATFQLVRHVVIAIDGAQHDLILTRALELLRILATAMPPQADPTPSITILFRNLDTFEARLHVNPLKECVPGYDGPNSIEGFRNHLEINCRKFYHEGFFLHFVALRCMEVTDLVRLTEGYKYAKRANMMKDSGFV</sequence>
<gene>
    <name evidence="1" type="primary">GPA2_1</name>
    <name evidence="1" type="ORF">N0V83_005587</name>
</gene>
<dbReference type="Gene3D" id="3.40.50.300">
    <property type="entry name" value="P-loop containing nucleotide triphosphate hydrolases"/>
    <property type="match status" value="1"/>
</dbReference>
<evidence type="ECO:0000313" key="1">
    <source>
        <dbReference type="EMBL" id="KAJ4369823.1"/>
    </source>
</evidence>
<proteinExistence type="predicted"/>
<accession>A0A9W8Y730</accession>